<proteinExistence type="predicted"/>
<dbReference type="AlphaFoldDB" id="A0A5B7GN88"/>
<dbReference type="EMBL" id="VSRR010016224">
    <property type="protein sequence ID" value="MPC59069.1"/>
    <property type="molecule type" value="Genomic_DNA"/>
</dbReference>
<sequence>MVSSLLAAFSGGGLVPLPGHRFLAALLSLVLEYRVVAQDSLLSSFTAATACSRSPLDRLEPTVRLRSSHRRPSATLLIPVT</sequence>
<evidence type="ECO:0000313" key="2">
    <source>
        <dbReference type="Proteomes" id="UP000324222"/>
    </source>
</evidence>
<protein>
    <submittedName>
        <fullName evidence="1">Uncharacterized protein</fullName>
    </submittedName>
</protein>
<dbReference type="Proteomes" id="UP000324222">
    <property type="component" value="Unassembled WGS sequence"/>
</dbReference>
<name>A0A5B7GN88_PORTR</name>
<gene>
    <name evidence="1" type="ORF">E2C01_053085</name>
</gene>
<reference evidence="1 2" key="1">
    <citation type="submission" date="2019-05" db="EMBL/GenBank/DDBJ databases">
        <title>Another draft genome of Portunus trituberculatus and its Hox gene families provides insights of decapod evolution.</title>
        <authorList>
            <person name="Jeong J.-H."/>
            <person name="Song I."/>
            <person name="Kim S."/>
            <person name="Choi T."/>
            <person name="Kim D."/>
            <person name="Ryu S."/>
            <person name="Kim W."/>
        </authorList>
    </citation>
    <scope>NUCLEOTIDE SEQUENCE [LARGE SCALE GENOMIC DNA]</scope>
    <source>
        <tissue evidence="1">Muscle</tissue>
    </source>
</reference>
<keyword evidence="2" id="KW-1185">Reference proteome</keyword>
<evidence type="ECO:0000313" key="1">
    <source>
        <dbReference type="EMBL" id="MPC59069.1"/>
    </source>
</evidence>
<organism evidence="1 2">
    <name type="scientific">Portunus trituberculatus</name>
    <name type="common">Swimming crab</name>
    <name type="synonym">Neptunus trituberculatus</name>
    <dbReference type="NCBI Taxonomy" id="210409"/>
    <lineage>
        <taxon>Eukaryota</taxon>
        <taxon>Metazoa</taxon>
        <taxon>Ecdysozoa</taxon>
        <taxon>Arthropoda</taxon>
        <taxon>Crustacea</taxon>
        <taxon>Multicrustacea</taxon>
        <taxon>Malacostraca</taxon>
        <taxon>Eumalacostraca</taxon>
        <taxon>Eucarida</taxon>
        <taxon>Decapoda</taxon>
        <taxon>Pleocyemata</taxon>
        <taxon>Brachyura</taxon>
        <taxon>Eubrachyura</taxon>
        <taxon>Portunoidea</taxon>
        <taxon>Portunidae</taxon>
        <taxon>Portuninae</taxon>
        <taxon>Portunus</taxon>
    </lineage>
</organism>
<accession>A0A5B7GN88</accession>
<comment type="caution">
    <text evidence="1">The sequence shown here is derived from an EMBL/GenBank/DDBJ whole genome shotgun (WGS) entry which is preliminary data.</text>
</comment>